<gene>
    <name evidence="1" type="ORF">RND81_03G106700</name>
</gene>
<dbReference type="Proteomes" id="UP001443914">
    <property type="component" value="Unassembled WGS sequence"/>
</dbReference>
<reference evidence="1" key="1">
    <citation type="submission" date="2024-03" db="EMBL/GenBank/DDBJ databases">
        <title>WGS assembly of Saponaria officinalis var. Norfolk2.</title>
        <authorList>
            <person name="Jenkins J."/>
            <person name="Shu S."/>
            <person name="Grimwood J."/>
            <person name="Barry K."/>
            <person name="Goodstein D."/>
            <person name="Schmutz J."/>
            <person name="Leebens-Mack J."/>
            <person name="Osbourn A."/>
        </authorList>
    </citation>
    <scope>NUCLEOTIDE SEQUENCE [LARGE SCALE GENOMIC DNA]</scope>
    <source>
        <strain evidence="1">JIC</strain>
    </source>
</reference>
<proteinExistence type="predicted"/>
<organism evidence="1 2">
    <name type="scientific">Saponaria officinalis</name>
    <name type="common">Common soapwort</name>
    <name type="synonym">Lychnis saponaria</name>
    <dbReference type="NCBI Taxonomy" id="3572"/>
    <lineage>
        <taxon>Eukaryota</taxon>
        <taxon>Viridiplantae</taxon>
        <taxon>Streptophyta</taxon>
        <taxon>Embryophyta</taxon>
        <taxon>Tracheophyta</taxon>
        <taxon>Spermatophyta</taxon>
        <taxon>Magnoliopsida</taxon>
        <taxon>eudicotyledons</taxon>
        <taxon>Gunneridae</taxon>
        <taxon>Pentapetalae</taxon>
        <taxon>Caryophyllales</taxon>
        <taxon>Caryophyllaceae</taxon>
        <taxon>Caryophylleae</taxon>
        <taxon>Saponaria</taxon>
    </lineage>
</organism>
<name>A0AAW1M6L8_SAPOF</name>
<accession>A0AAW1M6L8</accession>
<protein>
    <submittedName>
        <fullName evidence="1">Uncharacterized protein</fullName>
    </submittedName>
</protein>
<sequence>MVTSRENQLRALEEALSDHLIQYESLEVDHKEKMTFLHRRVEEMTEMCSILEEKVNTQRSIPGARKVKAPPPRTFCGTRDSIEIDNFIFDMEQYFRVSQLDEELKVDTTSMYLVDDVELWWRSKYAETEARMITMDK</sequence>
<evidence type="ECO:0000313" key="1">
    <source>
        <dbReference type="EMBL" id="KAK9741448.1"/>
    </source>
</evidence>
<dbReference type="AlphaFoldDB" id="A0AAW1M6L8"/>
<dbReference type="EMBL" id="JBDFQZ010000003">
    <property type="protein sequence ID" value="KAK9741448.1"/>
    <property type="molecule type" value="Genomic_DNA"/>
</dbReference>
<evidence type="ECO:0000313" key="2">
    <source>
        <dbReference type="Proteomes" id="UP001443914"/>
    </source>
</evidence>
<keyword evidence="2" id="KW-1185">Reference proteome</keyword>
<comment type="caution">
    <text evidence="1">The sequence shown here is derived from an EMBL/GenBank/DDBJ whole genome shotgun (WGS) entry which is preliminary data.</text>
</comment>